<dbReference type="Pfam" id="PF00994">
    <property type="entry name" value="MoCF_biosynth"/>
    <property type="match status" value="1"/>
</dbReference>
<dbReference type="NCBIfam" id="NF045515">
    <property type="entry name" value="Glp_gephyrin"/>
    <property type="match status" value="1"/>
</dbReference>
<evidence type="ECO:0000256" key="5">
    <source>
        <dbReference type="ARBA" id="ARBA00047317"/>
    </source>
</evidence>
<sequence>MREVADALAIVLKHAKPLKPEVTALAANALGQVLAADVVADTDSPPFSKSLRDGFAVRAADCASPNAELRVIEEVPAGKMPTKSVGAGEASRIFTGAPIPDGADAIVMQEDTQTLEGGRVRITDPDVKPRQYVYARGTEMRAGEPVMTAGTVINPAALGVLANVGQTAVPVFPRPRVGIIATGDELVEAGTKPSAGQIRNSNGPMLTAQTVRGGGLPQYLGIAKDDRVVTKALIAKGLAESQVLLIAGGVSVGDFDLVPNVLKELGVSFHVQQVRMKPGKPLLFGTTETGVLVFGLPGNPVSSFVGFELFVRPALRILGGHEAPGPRKIRLPVTEGLAESNDRPTYRPAQLVPGETGWSVRPLPNSGAPDLAGLQPADALLVLPAGEARVDRGTLMEVVLL</sequence>
<evidence type="ECO:0000256" key="1">
    <source>
        <dbReference type="ARBA" id="ARBA00002901"/>
    </source>
</evidence>
<dbReference type="SMART" id="SM00852">
    <property type="entry name" value="MoCF_biosynth"/>
    <property type="match status" value="1"/>
</dbReference>
<evidence type="ECO:0000313" key="8">
    <source>
        <dbReference type="EMBL" id="MBP3958288.1"/>
    </source>
</evidence>
<keyword evidence="6" id="KW-0500">Molybdenum</keyword>
<dbReference type="PANTHER" id="PTHR10192">
    <property type="entry name" value="MOLYBDOPTERIN BIOSYNTHESIS PROTEIN"/>
    <property type="match status" value="1"/>
</dbReference>
<name>A0ABS5BZG1_9BACT</name>
<keyword evidence="6" id="KW-0460">Magnesium</keyword>
<reference evidence="8 9" key="1">
    <citation type="submission" date="2021-04" db="EMBL/GenBank/DDBJ databases">
        <authorList>
            <person name="Ivanova A."/>
        </authorList>
    </citation>
    <scope>NUCLEOTIDE SEQUENCE [LARGE SCALE GENOMIC DNA]</scope>
    <source>
        <strain evidence="8 9">G18</strain>
    </source>
</reference>
<evidence type="ECO:0000313" key="9">
    <source>
        <dbReference type="Proteomes" id="UP000676565"/>
    </source>
</evidence>
<dbReference type="Proteomes" id="UP000676565">
    <property type="component" value="Unassembled WGS sequence"/>
</dbReference>
<dbReference type="RefSeq" id="WP_210658134.1">
    <property type="nucleotide sequence ID" value="NZ_JAGKQQ010000001.1"/>
</dbReference>
<comment type="pathway">
    <text evidence="2 6">Cofactor biosynthesis; molybdopterin biosynthesis.</text>
</comment>
<dbReference type="Gene3D" id="2.40.340.10">
    <property type="entry name" value="MoeA, C-terminal, domain IV"/>
    <property type="match status" value="1"/>
</dbReference>
<dbReference type="Gene3D" id="3.40.980.10">
    <property type="entry name" value="MoaB/Mog-like domain"/>
    <property type="match status" value="1"/>
</dbReference>
<keyword evidence="6" id="KW-0808">Transferase</keyword>
<keyword evidence="9" id="KW-1185">Reference proteome</keyword>
<dbReference type="Gene3D" id="2.170.190.11">
    <property type="entry name" value="Molybdopterin biosynthesis moea protein, domain 3"/>
    <property type="match status" value="1"/>
</dbReference>
<dbReference type="EMBL" id="JAGKQQ010000001">
    <property type="protein sequence ID" value="MBP3958288.1"/>
    <property type="molecule type" value="Genomic_DNA"/>
</dbReference>
<organism evidence="8 9">
    <name type="scientific">Gemmata palustris</name>
    <dbReference type="NCBI Taxonomy" id="2822762"/>
    <lineage>
        <taxon>Bacteria</taxon>
        <taxon>Pseudomonadati</taxon>
        <taxon>Planctomycetota</taxon>
        <taxon>Planctomycetia</taxon>
        <taxon>Gemmatales</taxon>
        <taxon>Gemmataceae</taxon>
        <taxon>Gemmata</taxon>
    </lineage>
</organism>
<dbReference type="InterPro" id="IPR005111">
    <property type="entry name" value="MoeA_C_domain_IV"/>
</dbReference>
<dbReference type="PANTHER" id="PTHR10192:SF5">
    <property type="entry name" value="GEPHYRIN"/>
    <property type="match status" value="1"/>
</dbReference>
<evidence type="ECO:0000256" key="6">
    <source>
        <dbReference type="RuleBase" id="RU365090"/>
    </source>
</evidence>
<evidence type="ECO:0000259" key="7">
    <source>
        <dbReference type="SMART" id="SM00852"/>
    </source>
</evidence>
<dbReference type="Pfam" id="PF03453">
    <property type="entry name" value="MoeA_N"/>
    <property type="match status" value="1"/>
</dbReference>
<dbReference type="EC" id="2.10.1.1" evidence="6"/>
<comment type="catalytic activity">
    <reaction evidence="5">
        <text>adenylyl-molybdopterin + molybdate = Mo-molybdopterin + AMP + H(+)</text>
        <dbReference type="Rhea" id="RHEA:35047"/>
        <dbReference type="ChEBI" id="CHEBI:15378"/>
        <dbReference type="ChEBI" id="CHEBI:36264"/>
        <dbReference type="ChEBI" id="CHEBI:62727"/>
        <dbReference type="ChEBI" id="CHEBI:71302"/>
        <dbReference type="ChEBI" id="CHEBI:456215"/>
        <dbReference type="EC" id="2.10.1.1"/>
    </reaction>
</comment>
<dbReference type="NCBIfam" id="TIGR00177">
    <property type="entry name" value="molyb_syn"/>
    <property type="match status" value="1"/>
</dbReference>
<feature type="domain" description="MoaB/Mog" evidence="7">
    <location>
        <begin position="178"/>
        <end position="317"/>
    </location>
</feature>
<dbReference type="PROSITE" id="PS01079">
    <property type="entry name" value="MOCF_BIOSYNTHESIS_2"/>
    <property type="match status" value="1"/>
</dbReference>
<proteinExistence type="inferred from homology"/>
<dbReference type="InterPro" id="IPR036135">
    <property type="entry name" value="MoeA_linker/N_sf"/>
</dbReference>
<dbReference type="InterPro" id="IPR005110">
    <property type="entry name" value="MoeA_linker/N"/>
</dbReference>
<dbReference type="SUPFAM" id="SSF63882">
    <property type="entry name" value="MoeA N-terminal region -like"/>
    <property type="match status" value="1"/>
</dbReference>
<accession>A0ABS5BZG1</accession>
<evidence type="ECO:0000256" key="3">
    <source>
        <dbReference type="ARBA" id="ARBA00010763"/>
    </source>
</evidence>
<comment type="cofactor">
    <cofactor evidence="6">
        <name>Mg(2+)</name>
        <dbReference type="ChEBI" id="CHEBI:18420"/>
    </cofactor>
</comment>
<comment type="function">
    <text evidence="1 6">Catalyzes the insertion of molybdate into adenylated molybdopterin with the concomitant release of AMP.</text>
</comment>
<comment type="similarity">
    <text evidence="3 6">Belongs to the MoeA family.</text>
</comment>
<dbReference type="InterPro" id="IPR001453">
    <property type="entry name" value="MoaB/Mog_dom"/>
</dbReference>
<dbReference type="InterPro" id="IPR036425">
    <property type="entry name" value="MoaB/Mog-like_dom_sf"/>
</dbReference>
<dbReference type="SUPFAM" id="SSF53218">
    <property type="entry name" value="Molybdenum cofactor biosynthesis proteins"/>
    <property type="match status" value="1"/>
</dbReference>
<dbReference type="Gene3D" id="3.90.105.10">
    <property type="entry name" value="Molybdopterin biosynthesis moea protein, domain 2"/>
    <property type="match status" value="1"/>
</dbReference>
<keyword evidence="6" id="KW-0479">Metal-binding</keyword>
<dbReference type="InterPro" id="IPR008284">
    <property type="entry name" value="MoCF_biosynth_CS"/>
</dbReference>
<comment type="caution">
    <text evidence="8">The sequence shown here is derived from an EMBL/GenBank/DDBJ whole genome shotgun (WGS) entry which is preliminary data.</text>
</comment>
<dbReference type="Pfam" id="PF03454">
    <property type="entry name" value="MoeA_C"/>
    <property type="match status" value="1"/>
</dbReference>
<dbReference type="InterPro" id="IPR038987">
    <property type="entry name" value="MoeA-like"/>
</dbReference>
<dbReference type="InterPro" id="IPR036688">
    <property type="entry name" value="MoeA_C_domain_IV_sf"/>
</dbReference>
<dbReference type="SUPFAM" id="SSF63867">
    <property type="entry name" value="MoeA C-terminal domain-like"/>
    <property type="match status" value="1"/>
</dbReference>
<dbReference type="CDD" id="cd00887">
    <property type="entry name" value="MoeA"/>
    <property type="match status" value="1"/>
</dbReference>
<evidence type="ECO:0000256" key="4">
    <source>
        <dbReference type="ARBA" id="ARBA00023150"/>
    </source>
</evidence>
<gene>
    <name evidence="8" type="ORF">J8F10_23825</name>
</gene>
<protein>
    <recommendedName>
        <fullName evidence="6">Molybdopterin molybdenumtransferase</fullName>
        <ecNumber evidence="6">2.10.1.1</ecNumber>
    </recommendedName>
</protein>
<keyword evidence="4 6" id="KW-0501">Molybdenum cofactor biosynthesis</keyword>
<evidence type="ECO:0000256" key="2">
    <source>
        <dbReference type="ARBA" id="ARBA00005046"/>
    </source>
</evidence>